<proteinExistence type="predicted"/>
<dbReference type="InterPro" id="IPR000835">
    <property type="entry name" value="HTH_MarR-typ"/>
</dbReference>
<dbReference type="AlphaFoldDB" id="A0A1H5XHQ5"/>
<dbReference type="SUPFAM" id="SSF46785">
    <property type="entry name" value="Winged helix' DNA-binding domain"/>
    <property type="match status" value="1"/>
</dbReference>
<organism evidence="2 3">
    <name type="scientific">Bosea lathyri</name>
    <dbReference type="NCBI Taxonomy" id="1036778"/>
    <lineage>
        <taxon>Bacteria</taxon>
        <taxon>Pseudomonadati</taxon>
        <taxon>Pseudomonadota</taxon>
        <taxon>Alphaproteobacteria</taxon>
        <taxon>Hyphomicrobiales</taxon>
        <taxon>Boseaceae</taxon>
        <taxon>Bosea</taxon>
    </lineage>
</organism>
<dbReference type="SMART" id="SM00347">
    <property type="entry name" value="HTH_MARR"/>
    <property type="match status" value="1"/>
</dbReference>
<keyword evidence="3" id="KW-1185">Reference proteome</keyword>
<dbReference type="InterPro" id="IPR036388">
    <property type="entry name" value="WH-like_DNA-bd_sf"/>
</dbReference>
<evidence type="ECO:0000313" key="2">
    <source>
        <dbReference type="EMBL" id="SEG11281.1"/>
    </source>
</evidence>
<accession>A0A1H5XHQ5</accession>
<reference evidence="2 3" key="1">
    <citation type="submission" date="2016-10" db="EMBL/GenBank/DDBJ databases">
        <authorList>
            <person name="de Groot N.N."/>
        </authorList>
    </citation>
    <scope>NUCLEOTIDE SEQUENCE [LARGE SCALE GENOMIC DNA]</scope>
    <source>
        <strain evidence="2 3">DSM 26656</strain>
    </source>
</reference>
<dbReference type="RefSeq" id="WP_103872426.1">
    <property type="nucleotide sequence ID" value="NZ_FNUY01000003.1"/>
</dbReference>
<dbReference type="PANTHER" id="PTHR33164">
    <property type="entry name" value="TRANSCRIPTIONAL REGULATOR, MARR FAMILY"/>
    <property type="match status" value="1"/>
</dbReference>
<gene>
    <name evidence="2" type="ORF">SAMN04488115_103252</name>
</gene>
<evidence type="ECO:0000313" key="3">
    <source>
        <dbReference type="Proteomes" id="UP000236743"/>
    </source>
</evidence>
<dbReference type="Gene3D" id="1.10.10.10">
    <property type="entry name" value="Winged helix-like DNA-binding domain superfamily/Winged helix DNA-binding domain"/>
    <property type="match status" value="1"/>
</dbReference>
<sequence>MAIVCFCTTLRRAARRVAESFDAALAPIGINTAQFSLLRSISRAAPVKLTELSRVTELDRSTIGRNVRVLERMNLVALGRGKDQREAMVTLTEAGRAAITEGIPLWEAAQAAFEARLGTERAQKLRAELDAL</sequence>
<dbReference type="Pfam" id="PF12802">
    <property type="entry name" value="MarR_2"/>
    <property type="match status" value="1"/>
</dbReference>
<dbReference type="Proteomes" id="UP000236743">
    <property type="component" value="Unassembled WGS sequence"/>
</dbReference>
<name>A0A1H5XHQ5_9HYPH</name>
<evidence type="ECO:0000259" key="1">
    <source>
        <dbReference type="PROSITE" id="PS50995"/>
    </source>
</evidence>
<dbReference type="PANTHER" id="PTHR33164:SF105">
    <property type="entry name" value="TRANSCRIPTIONAL REPRESSOR PROTEIN-RELATED"/>
    <property type="match status" value="1"/>
</dbReference>
<dbReference type="OrthoDB" id="2287011at2"/>
<dbReference type="PROSITE" id="PS50995">
    <property type="entry name" value="HTH_MARR_2"/>
    <property type="match status" value="1"/>
</dbReference>
<dbReference type="GO" id="GO:0006950">
    <property type="term" value="P:response to stress"/>
    <property type="evidence" value="ECO:0007669"/>
    <property type="project" value="TreeGrafter"/>
</dbReference>
<dbReference type="GO" id="GO:0003700">
    <property type="term" value="F:DNA-binding transcription factor activity"/>
    <property type="evidence" value="ECO:0007669"/>
    <property type="project" value="InterPro"/>
</dbReference>
<feature type="domain" description="HTH marR-type" evidence="1">
    <location>
        <begin position="3"/>
        <end position="132"/>
    </location>
</feature>
<dbReference type="InterPro" id="IPR039422">
    <property type="entry name" value="MarR/SlyA-like"/>
</dbReference>
<dbReference type="EMBL" id="FNUY01000003">
    <property type="protein sequence ID" value="SEG11281.1"/>
    <property type="molecule type" value="Genomic_DNA"/>
</dbReference>
<dbReference type="InterPro" id="IPR036390">
    <property type="entry name" value="WH_DNA-bd_sf"/>
</dbReference>
<protein>
    <submittedName>
        <fullName evidence="2">Transcriptional regulator, MarR family</fullName>
    </submittedName>
</protein>